<evidence type="ECO:0000256" key="1">
    <source>
        <dbReference type="SAM" id="Coils"/>
    </source>
</evidence>
<dbReference type="AlphaFoldDB" id="A0AAD6ZAA4"/>
<sequence length="439" mass="49623">MSIQELHTRIVKLEAEIVLQRELLKNLERDKGLAQRQLNAALDPMERLPFEISSDIFVRSLDAFPESGAHHVPMLLLNICNAWTDIALSTPSLWAVVHIIFPCARNLKKILPIWLERAQNRPLSISLFGGLKVDDDDVLSIIWEHGQQLKHLEIFKAVDEDEVEGDLEDEDGCIGGPWGNTSPGPLPLLETLTIRGVFAHPHGRWGFSLPRIFQLLALAPNLVEFRFPLGILPRTVYKRIGEALVLPKVCRLMFGEPGTCPGDGDDIIEALSLPGLEALSILSKSESVLGSDTLLSFLKRSDSPLRELVLGSCLGFDRLLECLRLLPNLRRFELWYPQYYVLERLLAALAESPSLLPYINTVVIYHREEHIHPPFWTTLSHALIARQTQLRVFRLNVSYRLSSLTMPAPDIVTTFRELAVDGTRVYISAICETWNHTFE</sequence>
<dbReference type="EMBL" id="JARIHO010000069">
    <property type="protein sequence ID" value="KAJ7312974.1"/>
    <property type="molecule type" value="Genomic_DNA"/>
</dbReference>
<name>A0AAD6ZAA4_9AGAR</name>
<evidence type="ECO:0000313" key="3">
    <source>
        <dbReference type="Proteomes" id="UP001218218"/>
    </source>
</evidence>
<organism evidence="2 3">
    <name type="scientific">Mycena albidolilacea</name>
    <dbReference type="NCBI Taxonomy" id="1033008"/>
    <lineage>
        <taxon>Eukaryota</taxon>
        <taxon>Fungi</taxon>
        <taxon>Dikarya</taxon>
        <taxon>Basidiomycota</taxon>
        <taxon>Agaricomycotina</taxon>
        <taxon>Agaricomycetes</taxon>
        <taxon>Agaricomycetidae</taxon>
        <taxon>Agaricales</taxon>
        <taxon>Marasmiineae</taxon>
        <taxon>Mycenaceae</taxon>
        <taxon>Mycena</taxon>
    </lineage>
</organism>
<dbReference type="Proteomes" id="UP001218218">
    <property type="component" value="Unassembled WGS sequence"/>
</dbReference>
<evidence type="ECO:0008006" key="4">
    <source>
        <dbReference type="Google" id="ProtNLM"/>
    </source>
</evidence>
<keyword evidence="3" id="KW-1185">Reference proteome</keyword>
<reference evidence="2" key="1">
    <citation type="submission" date="2023-03" db="EMBL/GenBank/DDBJ databases">
        <title>Massive genome expansion in bonnet fungi (Mycena s.s.) driven by repeated elements and novel gene families across ecological guilds.</title>
        <authorList>
            <consortium name="Lawrence Berkeley National Laboratory"/>
            <person name="Harder C.B."/>
            <person name="Miyauchi S."/>
            <person name="Viragh M."/>
            <person name="Kuo A."/>
            <person name="Thoen E."/>
            <person name="Andreopoulos B."/>
            <person name="Lu D."/>
            <person name="Skrede I."/>
            <person name="Drula E."/>
            <person name="Henrissat B."/>
            <person name="Morin E."/>
            <person name="Kohler A."/>
            <person name="Barry K."/>
            <person name="LaButti K."/>
            <person name="Morin E."/>
            <person name="Salamov A."/>
            <person name="Lipzen A."/>
            <person name="Mereny Z."/>
            <person name="Hegedus B."/>
            <person name="Baldrian P."/>
            <person name="Stursova M."/>
            <person name="Weitz H."/>
            <person name="Taylor A."/>
            <person name="Grigoriev I.V."/>
            <person name="Nagy L.G."/>
            <person name="Martin F."/>
            <person name="Kauserud H."/>
        </authorList>
    </citation>
    <scope>NUCLEOTIDE SEQUENCE</scope>
    <source>
        <strain evidence="2">CBHHK002</strain>
    </source>
</reference>
<feature type="coiled-coil region" evidence="1">
    <location>
        <begin position="3"/>
        <end position="30"/>
    </location>
</feature>
<proteinExistence type="predicted"/>
<keyword evidence="1" id="KW-0175">Coiled coil</keyword>
<protein>
    <recommendedName>
        <fullName evidence="4">F-box domain-containing protein</fullName>
    </recommendedName>
</protein>
<accession>A0AAD6ZAA4</accession>
<comment type="caution">
    <text evidence="2">The sequence shown here is derived from an EMBL/GenBank/DDBJ whole genome shotgun (WGS) entry which is preliminary data.</text>
</comment>
<gene>
    <name evidence="2" type="ORF">DFH08DRAFT_896343</name>
</gene>
<evidence type="ECO:0000313" key="2">
    <source>
        <dbReference type="EMBL" id="KAJ7312974.1"/>
    </source>
</evidence>